<sequence length="50" mass="5541">MASEVRIAYVNTWGSCPSVILFLLNQRLPLSAYEAVLTSNRLMGGLYAHL</sequence>
<evidence type="ECO:0000313" key="1">
    <source>
        <dbReference type="EMBL" id="KRY98292.1"/>
    </source>
</evidence>
<dbReference type="EMBL" id="JYDP01001463">
    <property type="protein sequence ID" value="KRY98292.1"/>
    <property type="molecule type" value="Genomic_DNA"/>
</dbReference>
<gene>
    <name evidence="1" type="ORF">T11_3401</name>
    <name evidence="2" type="ORF">T11_5934</name>
</gene>
<reference evidence="1 3" key="1">
    <citation type="submission" date="2015-01" db="EMBL/GenBank/DDBJ databases">
        <title>Evolution of Trichinella species and genotypes.</title>
        <authorList>
            <person name="Korhonen P.K."/>
            <person name="Edoardo P."/>
            <person name="Giuseppe L.R."/>
            <person name="Gasser R.B."/>
        </authorList>
    </citation>
    <scope>NUCLEOTIDE SEQUENCE [LARGE SCALE GENOMIC DNA]</scope>
    <source>
        <strain evidence="1">ISS1029</strain>
    </source>
</reference>
<keyword evidence="3" id="KW-1185">Reference proteome</keyword>
<dbReference type="EMBL" id="JYDP01001356">
    <property type="protein sequence ID" value="KRY98460.1"/>
    <property type="molecule type" value="Genomic_DNA"/>
</dbReference>
<protein>
    <submittedName>
        <fullName evidence="1">Uncharacterized protein</fullName>
    </submittedName>
</protein>
<comment type="caution">
    <text evidence="1">The sequence shown here is derived from an EMBL/GenBank/DDBJ whole genome shotgun (WGS) entry which is preliminary data.</text>
</comment>
<proteinExistence type="predicted"/>
<evidence type="ECO:0000313" key="2">
    <source>
        <dbReference type="EMBL" id="KRY98460.1"/>
    </source>
</evidence>
<dbReference type="Proteomes" id="UP000055024">
    <property type="component" value="Unassembled WGS sequence"/>
</dbReference>
<accession>A0A0V1GJ49</accession>
<dbReference type="AlphaFoldDB" id="A0A0V1GJ49"/>
<organism evidence="1 3">
    <name type="scientific">Trichinella zimbabwensis</name>
    <dbReference type="NCBI Taxonomy" id="268475"/>
    <lineage>
        <taxon>Eukaryota</taxon>
        <taxon>Metazoa</taxon>
        <taxon>Ecdysozoa</taxon>
        <taxon>Nematoda</taxon>
        <taxon>Enoplea</taxon>
        <taxon>Dorylaimia</taxon>
        <taxon>Trichinellida</taxon>
        <taxon>Trichinellidae</taxon>
        <taxon>Trichinella</taxon>
    </lineage>
</organism>
<evidence type="ECO:0000313" key="3">
    <source>
        <dbReference type="Proteomes" id="UP000055024"/>
    </source>
</evidence>
<name>A0A0V1GJ49_9BILA</name>